<keyword evidence="2" id="KW-0863">Zinc-finger</keyword>
<organism evidence="6 7">
    <name type="scientific">Aphis glycines</name>
    <name type="common">Soybean aphid</name>
    <dbReference type="NCBI Taxonomy" id="307491"/>
    <lineage>
        <taxon>Eukaryota</taxon>
        <taxon>Metazoa</taxon>
        <taxon>Ecdysozoa</taxon>
        <taxon>Arthropoda</taxon>
        <taxon>Hexapoda</taxon>
        <taxon>Insecta</taxon>
        <taxon>Pterygota</taxon>
        <taxon>Neoptera</taxon>
        <taxon>Paraneoptera</taxon>
        <taxon>Hemiptera</taxon>
        <taxon>Sternorrhyncha</taxon>
        <taxon>Aphidomorpha</taxon>
        <taxon>Aphidoidea</taxon>
        <taxon>Aphididae</taxon>
        <taxon>Aphidini</taxon>
        <taxon>Aphis</taxon>
        <taxon>Aphis</taxon>
    </lineage>
</organism>
<accession>A0A6G0TVH1</accession>
<dbReference type="Pfam" id="PF04500">
    <property type="entry name" value="FLYWCH"/>
    <property type="match status" value="2"/>
</dbReference>
<evidence type="ECO:0000256" key="1">
    <source>
        <dbReference type="ARBA" id="ARBA00022723"/>
    </source>
</evidence>
<evidence type="ECO:0000313" key="6">
    <source>
        <dbReference type="EMBL" id="KAE9538926.1"/>
    </source>
</evidence>
<evidence type="ECO:0000313" key="7">
    <source>
        <dbReference type="Proteomes" id="UP000475862"/>
    </source>
</evidence>
<feature type="region of interest" description="Disordered" evidence="4">
    <location>
        <begin position="955"/>
        <end position="981"/>
    </location>
</feature>
<dbReference type="InterPro" id="IPR007588">
    <property type="entry name" value="Znf_FLYWCH"/>
</dbReference>
<reference evidence="6 7" key="1">
    <citation type="submission" date="2019-08" db="EMBL/GenBank/DDBJ databases">
        <title>The genome of the soybean aphid Biotype 1, its phylome, world population structure and adaptation to the North American continent.</title>
        <authorList>
            <person name="Giordano R."/>
            <person name="Donthu R.K."/>
            <person name="Hernandez A.G."/>
            <person name="Wright C.L."/>
            <person name="Zimin A.V."/>
        </authorList>
    </citation>
    <scope>NUCLEOTIDE SEQUENCE [LARGE SCALE GENOMIC DNA]</scope>
    <source>
        <tissue evidence="6">Whole aphids</tissue>
    </source>
</reference>
<dbReference type="Proteomes" id="UP000475862">
    <property type="component" value="Unassembled WGS sequence"/>
</dbReference>
<protein>
    <recommendedName>
        <fullName evidence="5">FLYWCH-type domain-containing protein</fullName>
    </recommendedName>
</protein>
<evidence type="ECO:0000256" key="2">
    <source>
        <dbReference type="ARBA" id="ARBA00022771"/>
    </source>
</evidence>
<keyword evidence="1" id="KW-0479">Metal-binding</keyword>
<feature type="domain" description="FLYWCH-type" evidence="5">
    <location>
        <begin position="102"/>
        <end position="152"/>
    </location>
</feature>
<keyword evidence="7" id="KW-1185">Reference proteome</keyword>
<dbReference type="EMBL" id="VYZN01000015">
    <property type="protein sequence ID" value="KAE9538926.1"/>
    <property type="molecule type" value="Genomic_DNA"/>
</dbReference>
<evidence type="ECO:0000256" key="3">
    <source>
        <dbReference type="ARBA" id="ARBA00022833"/>
    </source>
</evidence>
<name>A0A6G0TVH1_APHGL</name>
<gene>
    <name evidence="6" type="ORF">AGLY_005508</name>
</gene>
<dbReference type="GO" id="GO:0008270">
    <property type="term" value="F:zinc ion binding"/>
    <property type="evidence" value="ECO:0007669"/>
    <property type="project" value="UniProtKB-KW"/>
</dbReference>
<evidence type="ECO:0000256" key="4">
    <source>
        <dbReference type="SAM" id="MobiDB-lite"/>
    </source>
</evidence>
<proteinExistence type="predicted"/>
<feature type="region of interest" description="Disordered" evidence="4">
    <location>
        <begin position="345"/>
        <end position="437"/>
    </location>
</feature>
<comment type="caution">
    <text evidence="6">The sequence shown here is derived from an EMBL/GenBank/DDBJ whole genome shotgun (WGS) entry which is preliminary data.</text>
</comment>
<dbReference type="OrthoDB" id="6610041at2759"/>
<feature type="compositionally biased region" description="Basic and acidic residues" evidence="4">
    <location>
        <begin position="959"/>
        <end position="974"/>
    </location>
</feature>
<sequence length="981" mass="113358">MAGKRCTVLLLLGTERFVREIDHNYCDNENVLKFTEPSNSDNYESKCVISVSDDPEYGEVPKSGPQTRLKSKIKSEQIQSTWSPVRTAPGLRPNCTIFYDGNGFAYHNHKIANNKKYLKCTQKSIKKKPCPARAVIRNHDNMIRHSGEPHTHKPRNYDEDLLKRNFLMKIRERAINENTPNRAIFDEEIKKTPKLRGKVTFSSTARRMQRFRQPQKMQGPLFPIEDNELIDAINDFKNIPLEESTTNDGQECKSDIIFNAENHIEVIEIDDIDVECNEYTDEVESEAFNEKDDKENVSKNIKKETDKTVNMFCCIYCNKWQEPQLFEFVPNQKSKTIELKEKVEEKNVSLPIDRSSPVTIDNSSENTLNNNQTSTSSTIEDSEVHEDVSENNDANNDIICKQENDNLDVGTDIPENSNLDTPEFCKSSGQEKKKKDERKLGFLQMRIDSTIYFDNMGYSYQIQNEKNDKKYLRCVVWGKKKCPGRAHLNIKTLNIIRSRGHNHLPSSNCDAEKQARAFLHAIKQRAQEENTPLKTIYSEEIKNFPLANTVVNYANATRRMQRTRRLKNQPSTVLDKEPPLLLSVQVIPGTRRGTSLYLDELGYYYHNDALTNSGKIVRCTKNRKTATDEACHSRGYMRASGDGFVIYRTKEHNHPPGDLKRNPLERSFINTLCERARNELHLGLKDIYNEEVERFLDVADKIPYRMAWRSMARTRQPPKASGEVKLVSVKVVSGIWDGYTLYRDEIGFLYSMRKGRKLAWCQMNTKIKCLVKGTISVENDTTMLEFTGEHNHPPLGDDEFQAAMFLERIMVRSVEENGKPKKFYDEELVNFPGADKRITLSYAREKIKARRKSALKKSTTHETLETICEPLHYVEFWDDDPNSIDLTEDVLSDDEDISEKSKDFNDIYSDEQGFKFSLVNVKDEARYLECIMKYNGCDATGEMFKGENDEWLFMPNSDPHNHLPNEDQPNDVHNEFQSTDD</sequence>
<feature type="compositionally biased region" description="Low complexity" evidence="4">
    <location>
        <begin position="362"/>
        <end position="378"/>
    </location>
</feature>
<evidence type="ECO:0000259" key="5">
    <source>
        <dbReference type="Pfam" id="PF04500"/>
    </source>
</evidence>
<keyword evidence="3" id="KW-0862">Zinc</keyword>
<feature type="domain" description="FLYWCH-type" evidence="5">
    <location>
        <begin position="457"/>
        <end position="503"/>
    </location>
</feature>
<dbReference type="Gene3D" id="2.20.25.240">
    <property type="match status" value="3"/>
</dbReference>
<dbReference type="AlphaFoldDB" id="A0A6G0TVH1"/>